<dbReference type="Pfam" id="PF18940">
    <property type="entry name" value="DUF5687"/>
    <property type="match status" value="1"/>
</dbReference>
<dbReference type="EMBL" id="LGBR01000001">
    <property type="protein sequence ID" value="KOY51722.1"/>
    <property type="molecule type" value="Genomic_DNA"/>
</dbReference>
<feature type="transmembrane region" description="Helical" evidence="1">
    <location>
        <begin position="418"/>
        <end position="438"/>
    </location>
</feature>
<name>A0A0M9CFX2_9FLAO</name>
<dbReference type="EMBL" id="FNUE01000001">
    <property type="protein sequence ID" value="SEE04599.1"/>
    <property type="molecule type" value="Genomic_DNA"/>
</dbReference>
<dbReference type="STRING" id="1300348.I602_1282"/>
<feature type="transmembrane region" description="Helical" evidence="1">
    <location>
        <begin position="62"/>
        <end position="82"/>
    </location>
</feature>
<feature type="transmembrane region" description="Helical" evidence="1">
    <location>
        <begin position="304"/>
        <end position="326"/>
    </location>
</feature>
<gene>
    <name evidence="2" type="ORF">I602_1282</name>
    <name evidence="3" type="ORF">SAMN05444353_0489</name>
</gene>
<protein>
    <submittedName>
        <fullName evidence="2">Uncharacterized protein</fullName>
    </submittedName>
</protein>
<evidence type="ECO:0000256" key="1">
    <source>
        <dbReference type="SAM" id="Phobius"/>
    </source>
</evidence>
<dbReference type="PATRIC" id="fig|1300348.6.peg.1281"/>
<keyword evidence="1" id="KW-1133">Transmembrane helix</keyword>
<comment type="caution">
    <text evidence="2">The sequence shown here is derived from an EMBL/GenBank/DDBJ whole genome shotgun (WGS) entry which is preliminary data.</text>
</comment>
<evidence type="ECO:0000313" key="5">
    <source>
        <dbReference type="Proteomes" id="UP000183071"/>
    </source>
</evidence>
<accession>A0A0M9CFX2</accession>
<feature type="transmembrane region" description="Helical" evidence="1">
    <location>
        <begin position="347"/>
        <end position="368"/>
    </location>
</feature>
<feature type="transmembrane region" description="Helical" evidence="1">
    <location>
        <begin position="103"/>
        <end position="132"/>
    </location>
</feature>
<feature type="transmembrane region" description="Helical" evidence="1">
    <location>
        <begin position="276"/>
        <end position="292"/>
    </location>
</feature>
<dbReference type="AlphaFoldDB" id="A0A0M9CFX2"/>
<evidence type="ECO:0000313" key="2">
    <source>
        <dbReference type="EMBL" id="KOY51722.1"/>
    </source>
</evidence>
<keyword evidence="1" id="KW-0812">Transmembrane</keyword>
<reference evidence="3 5" key="2">
    <citation type="submission" date="2016-10" db="EMBL/GenBank/DDBJ databases">
        <authorList>
            <person name="Varghese N."/>
            <person name="Submissions S."/>
        </authorList>
    </citation>
    <scope>NUCLEOTIDE SEQUENCE [LARGE SCALE GENOMIC DNA]</scope>
    <source>
        <strain evidence="3 5">DSW-5</strain>
    </source>
</reference>
<dbReference type="Proteomes" id="UP000183071">
    <property type="component" value="Unassembled WGS sequence"/>
</dbReference>
<keyword evidence="1" id="KW-0472">Membrane</keyword>
<dbReference type="OrthoDB" id="1014144at2"/>
<reference evidence="2 4" key="1">
    <citation type="submission" date="2015-07" db="EMBL/GenBank/DDBJ databases">
        <title>Genome of Polaribacter dokdonenesis DSW-5, isolated from seawater off Dokdo in Korea.</title>
        <authorList>
            <person name="Yoon K."/>
            <person name="Song J.Y."/>
            <person name="Kim J.F."/>
        </authorList>
    </citation>
    <scope>NUCLEOTIDE SEQUENCE [LARGE SCALE GENOMIC DNA]</scope>
    <source>
        <strain evidence="2 4">DSW-5</strain>
    </source>
</reference>
<feature type="transmembrane region" description="Helical" evidence="1">
    <location>
        <begin position="374"/>
        <end position="397"/>
    </location>
</feature>
<feature type="transmembrane region" description="Helical" evidence="1">
    <location>
        <begin position="200"/>
        <end position="219"/>
    </location>
</feature>
<evidence type="ECO:0000313" key="3">
    <source>
        <dbReference type="EMBL" id="SEE04599.1"/>
    </source>
</evidence>
<organism evidence="2 4">
    <name type="scientific">Polaribacter dokdonensis DSW-5</name>
    <dbReference type="NCBI Taxonomy" id="1300348"/>
    <lineage>
        <taxon>Bacteria</taxon>
        <taxon>Pseudomonadati</taxon>
        <taxon>Bacteroidota</taxon>
        <taxon>Flavobacteriia</taxon>
        <taxon>Flavobacteriales</taxon>
        <taxon>Flavobacteriaceae</taxon>
    </lineage>
</organism>
<proteinExistence type="predicted"/>
<feature type="transmembrane region" description="Helical" evidence="1">
    <location>
        <begin position="23"/>
        <end position="50"/>
    </location>
</feature>
<dbReference type="InterPro" id="IPR043742">
    <property type="entry name" value="DUF5687"/>
</dbReference>
<dbReference type="Proteomes" id="UP000037716">
    <property type="component" value="Unassembled WGS sequence"/>
</dbReference>
<feature type="transmembrane region" description="Helical" evidence="1">
    <location>
        <begin position="138"/>
        <end position="161"/>
    </location>
</feature>
<sequence>MISHFLNLEWKQYFRAANWQKSVFLNILLVLFALYFIVSFLIIGIGGYWILKEMYPDQDPLVVVNAFLLYAIVGDLIFRYLMQKLPVMNIKPMLTLPIPKSKIVHFILVKSSFSFFNIMSLFFYIPFAVVLIMQGYNVLGVLGWLFTMIFIIQSVNYLNFLINKNTKIFAALITIIVAGYLVNYFNWFNLPGFIGKGFDFIYMNPIMVFAFAALLALLYSINYKQLRNEVYLDAVISEKTKEVNASDLSFADKLGDLAPFIKNDLRLMWRNKRTKSGVWMILVGLLYGLIFYPNPMYKDMQFMYVLVGIFSTGTFLINFGQFIPAWDSSYYKMLMSQNFKYERYLESKFTIMTISVVALFVLGIPYVYFGWKVLLVHFAAMIYNVGVNTHVILYGGTFNRKKINLDEKAAFNFQGTGAVQWLIGLPLMLLPMAIFGIINWLVSFEIATITLAVLGFIGIALHKKLMTAITKKYITNKYVMIHAFNQEN</sequence>
<keyword evidence="5" id="KW-1185">Reference proteome</keyword>
<feature type="transmembrane region" description="Helical" evidence="1">
    <location>
        <begin position="168"/>
        <end position="188"/>
    </location>
</feature>
<feature type="transmembrane region" description="Helical" evidence="1">
    <location>
        <begin position="444"/>
        <end position="462"/>
    </location>
</feature>
<dbReference type="RefSeq" id="WP_053973877.1">
    <property type="nucleotide sequence ID" value="NZ_FNUE01000001.1"/>
</dbReference>
<evidence type="ECO:0000313" key="4">
    <source>
        <dbReference type="Proteomes" id="UP000037716"/>
    </source>
</evidence>